<accession>A0A9P9WGW7</accession>
<protein>
    <recommendedName>
        <fullName evidence="3">F-box domain-containing protein</fullName>
    </recommendedName>
</protein>
<sequence length="211" mass="24164">MAENQANQSGSEPEAPNELAVKSQLTTIERLPLEIRREIIMNIPDLVTLKGAIKSCRALRDACNLDRDLAVGAVLWRHSDENVKRHALLAIKSREVKLRNVKGQKLNKHKRDLQIFLDEYISGVNDTTKYELLTLSATPNFLRAFGSLQLAVEKSSIIYGYWLLSRCPRYPHSMQQPLSRTEINRSQRVIYLFETINNLFPIINNSFSEDL</sequence>
<name>A0A9P9WGW7_9PEZI</name>
<evidence type="ECO:0008006" key="3">
    <source>
        <dbReference type="Google" id="ProtNLM"/>
    </source>
</evidence>
<keyword evidence="2" id="KW-1185">Reference proteome</keyword>
<proteinExistence type="predicted"/>
<reference evidence="1" key="1">
    <citation type="submission" date="2021-03" db="EMBL/GenBank/DDBJ databases">
        <title>Revisited historic fungal species revealed as producer of novel bioactive compounds through whole genome sequencing and comparative genomics.</title>
        <authorList>
            <person name="Vignolle G.A."/>
            <person name="Hochenegger N."/>
            <person name="Mach R.L."/>
            <person name="Mach-Aigner A.R."/>
            <person name="Javad Rahimi M."/>
            <person name="Salim K.A."/>
            <person name="Chan C.M."/>
            <person name="Lim L.B.L."/>
            <person name="Cai F."/>
            <person name="Druzhinina I.S."/>
            <person name="U'Ren J.M."/>
            <person name="Derntl C."/>
        </authorList>
    </citation>
    <scope>NUCLEOTIDE SEQUENCE</scope>
    <source>
        <strain evidence="1">TUCIM 5799</strain>
    </source>
</reference>
<dbReference type="EMBL" id="JAFIMR010000027">
    <property type="protein sequence ID" value="KAI1862537.1"/>
    <property type="molecule type" value="Genomic_DNA"/>
</dbReference>
<dbReference type="AlphaFoldDB" id="A0A9P9WGW7"/>
<evidence type="ECO:0000313" key="1">
    <source>
        <dbReference type="EMBL" id="KAI1862537.1"/>
    </source>
</evidence>
<dbReference type="Proteomes" id="UP000829685">
    <property type="component" value="Unassembled WGS sequence"/>
</dbReference>
<evidence type="ECO:0000313" key="2">
    <source>
        <dbReference type="Proteomes" id="UP000829685"/>
    </source>
</evidence>
<comment type="caution">
    <text evidence="1">The sequence shown here is derived from an EMBL/GenBank/DDBJ whole genome shotgun (WGS) entry which is preliminary data.</text>
</comment>
<organism evidence="1 2">
    <name type="scientific">Neoarthrinium moseri</name>
    <dbReference type="NCBI Taxonomy" id="1658444"/>
    <lineage>
        <taxon>Eukaryota</taxon>
        <taxon>Fungi</taxon>
        <taxon>Dikarya</taxon>
        <taxon>Ascomycota</taxon>
        <taxon>Pezizomycotina</taxon>
        <taxon>Sordariomycetes</taxon>
        <taxon>Xylariomycetidae</taxon>
        <taxon>Amphisphaeriales</taxon>
        <taxon>Apiosporaceae</taxon>
        <taxon>Neoarthrinium</taxon>
    </lineage>
</organism>
<gene>
    <name evidence="1" type="ORF">JX265_009251</name>
</gene>